<dbReference type="OrthoDB" id="9777638at2"/>
<dbReference type="GO" id="GO:0032259">
    <property type="term" value="P:methylation"/>
    <property type="evidence" value="ECO:0007669"/>
    <property type="project" value="UniProtKB-KW"/>
</dbReference>
<dbReference type="Proteomes" id="UP000294508">
    <property type="component" value="Unassembled WGS sequence"/>
</dbReference>
<dbReference type="EMBL" id="SLWN01000016">
    <property type="protein sequence ID" value="TCO18003.1"/>
    <property type="molecule type" value="Genomic_DNA"/>
</dbReference>
<sequence length="291" mass="30604">MTHASERLLPNDNLNRAQREYWAADGPRQYDEYGDTNEALFAPFGRAALDAARFQAGQSVLDVGCGYGTSTIEAAQRVGPSGRVVGVDISAAMLQPAHRRVADAGLGNVELLQADAQVHPFDAGSFQVVISRFGTMFFENPEAAFANLARALEPGGRLVFVCWQDPRKSEWVAAALGAVVAKMGRAPDLGPPGAPGPFAFADGDRLTRLLTAGGFHGVTLESVTRPVRIGRDVDDAAGFVMSLPQTQQLLVGADEDATAAALTGLRAAYAPYAGAHGVVMDAAAWLVSAHS</sequence>
<protein>
    <submittedName>
        <fullName evidence="2">Ubiquinone/menaquinone biosynthesis C-methylase UbiE</fullName>
    </submittedName>
</protein>
<dbReference type="GO" id="GO:0008168">
    <property type="term" value="F:methyltransferase activity"/>
    <property type="evidence" value="ECO:0007669"/>
    <property type="project" value="UniProtKB-KW"/>
</dbReference>
<dbReference type="SUPFAM" id="SSF53335">
    <property type="entry name" value="S-adenosyl-L-methionine-dependent methyltransferases"/>
    <property type="match status" value="1"/>
</dbReference>
<keyword evidence="2" id="KW-0489">Methyltransferase</keyword>
<comment type="caution">
    <text evidence="2">The sequence shown here is derived from an EMBL/GenBank/DDBJ whole genome shotgun (WGS) entry which is preliminary data.</text>
</comment>
<dbReference type="CDD" id="cd02440">
    <property type="entry name" value="AdoMet_MTases"/>
    <property type="match status" value="1"/>
</dbReference>
<proteinExistence type="predicted"/>
<dbReference type="PANTHER" id="PTHR43591:SF24">
    <property type="entry name" value="2-METHOXY-6-POLYPRENYL-1,4-BENZOQUINOL METHYLASE, MITOCHONDRIAL"/>
    <property type="match status" value="1"/>
</dbReference>
<keyword evidence="2" id="KW-0808">Transferase</keyword>
<dbReference type="InterPro" id="IPR029063">
    <property type="entry name" value="SAM-dependent_MTases_sf"/>
</dbReference>
<name>A0A4R2H0M5_9ACTN</name>
<evidence type="ECO:0000259" key="1">
    <source>
        <dbReference type="Pfam" id="PF13649"/>
    </source>
</evidence>
<dbReference type="RefSeq" id="WP_132213900.1">
    <property type="nucleotide sequence ID" value="NZ_SLWN01000016.1"/>
</dbReference>
<dbReference type="Gene3D" id="3.40.50.150">
    <property type="entry name" value="Vaccinia Virus protein VP39"/>
    <property type="match status" value="1"/>
</dbReference>
<keyword evidence="2" id="KW-0830">Ubiquinone</keyword>
<evidence type="ECO:0000313" key="2">
    <source>
        <dbReference type="EMBL" id="TCO18003.1"/>
    </source>
</evidence>
<accession>A0A4R2H0M5</accession>
<dbReference type="InterPro" id="IPR041698">
    <property type="entry name" value="Methyltransf_25"/>
</dbReference>
<gene>
    <name evidence="2" type="ORF">EV652_11624</name>
</gene>
<dbReference type="Pfam" id="PF13649">
    <property type="entry name" value="Methyltransf_25"/>
    <property type="match status" value="1"/>
</dbReference>
<keyword evidence="3" id="KW-1185">Reference proteome</keyword>
<feature type="domain" description="Methyltransferase" evidence="1">
    <location>
        <begin position="60"/>
        <end position="156"/>
    </location>
</feature>
<dbReference type="PANTHER" id="PTHR43591">
    <property type="entry name" value="METHYLTRANSFERASE"/>
    <property type="match status" value="1"/>
</dbReference>
<evidence type="ECO:0000313" key="3">
    <source>
        <dbReference type="Proteomes" id="UP000294508"/>
    </source>
</evidence>
<dbReference type="AlphaFoldDB" id="A0A4R2H0M5"/>
<organism evidence="2 3">
    <name type="scientific">Kribbella steppae</name>
    <dbReference type="NCBI Taxonomy" id="2512223"/>
    <lineage>
        <taxon>Bacteria</taxon>
        <taxon>Bacillati</taxon>
        <taxon>Actinomycetota</taxon>
        <taxon>Actinomycetes</taxon>
        <taxon>Propionibacteriales</taxon>
        <taxon>Kribbellaceae</taxon>
        <taxon>Kribbella</taxon>
    </lineage>
</organism>
<reference evidence="2 3" key="1">
    <citation type="journal article" date="2015" name="Stand. Genomic Sci.">
        <title>Genomic Encyclopedia of Bacterial and Archaeal Type Strains, Phase III: the genomes of soil and plant-associated and newly described type strains.</title>
        <authorList>
            <person name="Whitman W.B."/>
            <person name="Woyke T."/>
            <person name="Klenk H.P."/>
            <person name="Zhou Y."/>
            <person name="Lilburn T.G."/>
            <person name="Beck B.J."/>
            <person name="De Vos P."/>
            <person name="Vandamme P."/>
            <person name="Eisen J.A."/>
            <person name="Garrity G."/>
            <person name="Hugenholtz P."/>
            <person name="Kyrpides N.C."/>
        </authorList>
    </citation>
    <scope>NUCLEOTIDE SEQUENCE [LARGE SCALE GENOMIC DNA]</scope>
    <source>
        <strain evidence="2 3">VKM Ac-2572</strain>
    </source>
</reference>